<protein>
    <submittedName>
        <fullName evidence="1">Uncharacterized protein</fullName>
    </submittedName>
</protein>
<evidence type="ECO:0000313" key="1">
    <source>
        <dbReference type="EMBL" id="KII61067.1"/>
    </source>
</evidence>
<proteinExistence type="predicted"/>
<sequence>MSENLEITVELLSIESMKDTSTGVDILECVEKALPRVVNHTMFIRLLEDFGRVLRPVWEKKTETLLFSEIKGKDTKYLKLRELQWLSDLAFVIDLFEHLKDLNTNYKGMAFLIMKYTHESRHYS</sequence>
<gene>
    <name evidence="1" type="ORF">RF11_05784</name>
</gene>
<organism evidence="1 2">
    <name type="scientific">Thelohanellus kitauei</name>
    <name type="common">Myxosporean</name>
    <dbReference type="NCBI Taxonomy" id="669202"/>
    <lineage>
        <taxon>Eukaryota</taxon>
        <taxon>Metazoa</taxon>
        <taxon>Cnidaria</taxon>
        <taxon>Myxozoa</taxon>
        <taxon>Myxosporea</taxon>
        <taxon>Bivalvulida</taxon>
        <taxon>Platysporina</taxon>
        <taxon>Myxobolidae</taxon>
        <taxon>Thelohanellus</taxon>
    </lineage>
</organism>
<name>A0A0C2IW40_THEKT</name>
<accession>A0A0C2IW40</accession>
<reference evidence="1 2" key="1">
    <citation type="journal article" date="2014" name="Genome Biol. Evol.">
        <title>The genome of the myxosporean Thelohanellus kitauei shows adaptations to nutrient acquisition within its fish host.</title>
        <authorList>
            <person name="Yang Y."/>
            <person name="Xiong J."/>
            <person name="Zhou Z."/>
            <person name="Huo F."/>
            <person name="Miao W."/>
            <person name="Ran C."/>
            <person name="Liu Y."/>
            <person name="Zhang J."/>
            <person name="Feng J."/>
            <person name="Wang M."/>
            <person name="Wang M."/>
            <person name="Wang L."/>
            <person name="Yao B."/>
        </authorList>
    </citation>
    <scope>NUCLEOTIDE SEQUENCE [LARGE SCALE GENOMIC DNA]</scope>
    <source>
        <strain evidence="1">Wuqing</strain>
    </source>
</reference>
<evidence type="ECO:0000313" key="2">
    <source>
        <dbReference type="Proteomes" id="UP000031668"/>
    </source>
</evidence>
<comment type="caution">
    <text evidence="1">The sequence shown here is derived from an EMBL/GenBank/DDBJ whole genome shotgun (WGS) entry which is preliminary data.</text>
</comment>
<dbReference type="Proteomes" id="UP000031668">
    <property type="component" value="Unassembled WGS sequence"/>
</dbReference>
<keyword evidence="2" id="KW-1185">Reference proteome</keyword>
<dbReference type="EMBL" id="JWZT01005379">
    <property type="protein sequence ID" value="KII61067.1"/>
    <property type="molecule type" value="Genomic_DNA"/>
</dbReference>
<dbReference type="AlphaFoldDB" id="A0A0C2IW40"/>